<dbReference type="InterPro" id="IPR022104">
    <property type="entry name" value="DUF3644"/>
</dbReference>
<reference evidence="2 3" key="1">
    <citation type="journal article" date="2019" name="Int. J. Syst. Evol. Microbiol.">
        <title>The Global Catalogue of Microorganisms (GCM) 10K type strain sequencing project: providing services to taxonomists for standard genome sequencing and annotation.</title>
        <authorList>
            <consortium name="The Broad Institute Genomics Platform"/>
            <consortium name="The Broad Institute Genome Sequencing Center for Infectious Disease"/>
            <person name="Wu L."/>
            <person name="Ma J."/>
        </authorList>
    </citation>
    <scope>NUCLEOTIDE SEQUENCE [LARGE SCALE GENOMIC DNA]</scope>
    <source>
        <strain evidence="2 3">JCM 12762</strain>
    </source>
</reference>
<evidence type="ECO:0000313" key="2">
    <source>
        <dbReference type="EMBL" id="GAA1217753.1"/>
    </source>
</evidence>
<dbReference type="Pfam" id="PF12358">
    <property type="entry name" value="DUF3644"/>
    <property type="match status" value="1"/>
</dbReference>
<keyword evidence="3" id="KW-1185">Reference proteome</keyword>
<protein>
    <recommendedName>
        <fullName evidence="1">DUF3644 domain-containing protein</fullName>
    </recommendedName>
</protein>
<dbReference type="Proteomes" id="UP001500943">
    <property type="component" value="Unassembled WGS sequence"/>
</dbReference>
<evidence type="ECO:0000259" key="1">
    <source>
        <dbReference type="Pfam" id="PF12358"/>
    </source>
</evidence>
<name>A0ABN1VRL6_9MICO</name>
<dbReference type="RefSeq" id="WP_343924863.1">
    <property type="nucleotide sequence ID" value="NZ_BAAAKW010000029.1"/>
</dbReference>
<organism evidence="2 3">
    <name type="scientific">Rhodoglobus aureus</name>
    <dbReference type="NCBI Taxonomy" id="191497"/>
    <lineage>
        <taxon>Bacteria</taxon>
        <taxon>Bacillati</taxon>
        <taxon>Actinomycetota</taxon>
        <taxon>Actinomycetes</taxon>
        <taxon>Micrococcales</taxon>
        <taxon>Microbacteriaceae</taxon>
        <taxon>Rhodoglobus</taxon>
    </lineage>
</organism>
<proteinExistence type="predicted"/>
<evidence type="ECO:0000313" key="3">
    <source>
        <dbReference type="Proteomes" id="UP001500943"/>
    </source>
</evidence>
<gene>
    <name evidence="2" type="ORF">GCM10009655_16480</name>
</gene>
<comment type="caution">
    <text evidence="2">The sequence shown here is derived from an EMBL/GenBank/DDBJ whole genome shotgun (WGS) entry which is preliminary data.</text>
</comment>
<feature type="domain" description="DUF3644" evidence="1">
    <location>
        <begin position="10"/>
        <end position="188"/>
    </location>
</feature>
<sequence>MSPKPAWWHVLQGSKNEVRLAVDLYNRSGNERQLEAFIVHMSMGWLKLLQANALKNNGDPYIRGKGGRRVSHPDGDWTYKSLHTMAYEYFSANDARAANLTFFTGLRNRIEHRHEKNIASFVSGRTQSNLLNYESVLVEIFGEDEGLGSELRFPLFVSTITGDGIKAVKAVRAAVPKGLLEWIQDFDTGVDESVTRDQGFEFRVFLLPHTGPKSEADASMTFVRESELDDSERKVLDQVRTVIREKQVPVDSLGSMRAGQVVDAVRERVPNFTMHWHTRAWKFFNARPDTKNKNRTSTRSDFCRYSAPFEQYVYTQSWVDFLIRKFGDASLRDEILGRKPQSTEKI</sequence>
<dbReference type="EMBL" id="BAAAKW010000029">
    <property type="protein sequence ID" value="GAA1217753.1"/>
    <property type="molecule type" value="Genomic_DNA"/>
</dbReference>
<accession>A0ABN1VRL6</accession>